<keyword evidence="1" id="KW-0479">Metal-binding</keyword>
<evidence type="ECO:0000313" key="6">
    <source>
        <dbReference type="Proteomes" id="UP000218689"/>
    </source>
</evidence>
<feature type="binding site" evidence="1">
    <location>
        <position position="268"/>
    </location>
    <ligand>
        <name>Zn(2+)</name>
        <dbReference type="ChEBI" id="CHEBI:29105"/>
        <label>1</label>
    </ligand>
</feature>
<dbReference type="InterPro" id="IPR032466">
    <property type="entry name" value="Metal_Hydrolase"/>
</dbReference>
<feature type="binding site" description="via carbamate group" evidence="1">
    <location>
        <position position="152"/>
    </location>
    <ligand>
        <name>Zn(2+)</name>
        <dbReference type="ChEBI" id="CHEBI:29105"/>
        <label>1</label>
    </ligand>
</feature>
<dbReference type="GO" id="GO:0046872">
    <property type="term" value="F:metal ion binding"/>
    <property type="evidence" value="ECO:0007669"/>
    <property type="project" value="UniProtKB-KW"/>
</dbReference>
<feature type="binding site" evidence="1">
    <location>
        <position position="60"/>
    </location>
    <ligand>
        <name>Zn(2+)</name>
        <dbReference type="ChEBI" id="CHEBI:29105"/>
        <label>1</label>
    </ligand>
</feature>
<evidence type="ECO:0000313" key="5">
    <source>
        <dbReference type="EMBL" id="GAX47755.1"/>
    </source>
</evidence>
<dbReference type="AlphaFoldDB" id="A0A224XDP1"/>
<reference evidence="6" key="1">
    <citation type="submission" date="2017-08" db="EMBL/GenBank/DDBJ databases">
        <title>Draft genome sequence of Lactococcus sp. strain Rs-Y01, isolated from the gut of the lower termite Reticulitermes speratus.</title>
        <authorList>
            <person name="Ohkuma M."/>
            <person name="Yuki M."/>
        </authorList>
    </citation>
    <scope>NUCLEOTIDE SEQUENCE [LARGE SCALE GENOMIC DNA]</scope>
    <source>
        <strain evidence="6">Rs-Y01</strain>
    </source>
</reference>
<dbReference type="Gene3D" id="3.20.20.140">
    <property type="entry name" value="Metal-dependent hydrolases"/>
    <property type="match status" value="1"/>
</dbReference>
<dbReference type="InterPro" id="IPR020043">
    <property type="entry name" value="Deacetylase_Atu3266-like"/>
</dbReference>
<feature type="binding site" evidence="1">
    <location>
        <position position="58"/>
    </location>
    <ligand>
        <name>Zn(2+)</name>
        <dbReference type="ChEBI" id="CHEBI:29105"/>
        <label>1</label>
    </ligand>
</feature>
<feature type="binding site" evidence="1">
    <location>
        <position position="185"/>
    </location>
    <ligand>
        <name>Zn(2+)</name>
        <dbReference type="ChEBI" id="CHEBI:29105"/>
        <label>2</label>
    </ligand>
</feature>
<dbReference type="NCBIfam" id="NF006689">
    <property type="entry name" value="PRK09237.1"/>
    <property type="match status" value="1"/>
</dbReference>
<proteinExistence type="predicted"/>
<feature type="binding site" description="via carbamate group" evidence="1">
    <location>
        <position position="152"/>
    </location>
    <ligand>
        <name>Zn(2+)</name>
        <dbReference type="ChEBI" id="CHEBI:29105"/>
        <label>2</label>
    </ligand>
</feature>
<dbReference type="GO" id="GO:0016810">
    <property type="term" value="F:hydrolase activity, acting on carbon-nitrogen (but not peptide) bonds"/>
    <property type="evidence" value="ECO:0007669"/>
    <property type="project" value="InterPro"/>
</dbReference>
<evidence type="ECO:0000256" key="1">
    <source>
        <dbReference type="PIRSR" id="PIRSR039004-1"/>
    </source>
</evidence>
<dbReference type="GO" id="GO:0019213">
    <property type="term" value="F:deacetylase activity"/>
    <property type="evidence" value="ECO:0007669"/>
    <property type="project" value="InterPro"/>
</dbReference>
<feature type="binding site" evidence="1">
    <location>
        <position position="208"/>
    </location>
    <ligand>
        <name>Zn(2+)</name>
        <dbReference type="ChEBI" id="CHEBI:29105"/>
        <label>2</label>
    </ligand>
</feature>
<keyword evidence="6" id="KW-1185">Reference proteome</keyword>
<dbReference type="Gene3D" id="2.30.40.10">
    <property type="entry name" value="Urease, subunit C, domain 1"/>
    <property type="match status" value="1"/>
</dbReference>
<evidence type="ECO:0000259" key="4">
    <source>
        <dbReference type="Pfam" id="PF01979"/>
    </source>
</evidence>
<feature type="modified residue" description="N6-carboxylysine" evidence="2">
    <location>
        <position position="152"/>
    </location>
</feature>
<dbReference type="NCBIfam" id="TIGR03583">
    <property type="entry name" value="EF_0837"/>
    <property type="match status" value="1"/>
</dbReference>
<dbReference type="PANTHER" id="PTHR42717:SF1">
    <property type="entry name" value="IMIDAZOLONEPROPIONASE AND RELATED AMIDOHYDROLASES"/>
    <property type="match status" value="1"/>
</dbReference>
<dbReference type="InterPro" id="IPR011059">
    <property type="entry name" value="Metal-dep_hydrolase_composite"/>
</dbReference>
<dbReference type="InterPro" id="IPR047601">
    <property type="entry name" value="EF_0837-like"/>
</dbReference>
<comment type="caution">
    <text evidence="5">The sequence shown here is derived from an EMBL/GenBank/DDBJ whole genome shotgun (WGS) entry which is preliminary data.</text>
</comment>
<dbReference type="PANTHER" id="PTHR42717">
    <property type="entry name" value="DIHYDROOROTASE-RELATED"/>
    <property type="match status" value="1"/>
</dbReference>
<dbReference type="SUPFAM" id="SSF51556">
    <property type="entry name" value="Metallo-dependent hydrolases"/>
    <property type="match status" value="1"/>
</dbReference>
<dbReference type="SUPFAM" id="SSF51338">
    <property type="entry name" value="Composite domain of metallo-dependent hydrolases"/>
    <property type="match status" value="1"/>
</dbReference>
<evidence type="ECO:0000256" key="2">
    <source>
        <dbReference type="PIRSR" id="PIRSR039004-2"/>
    </source>
</evidence>
<name>A0A224XDP1_9LACT</name>
<keyword evidence="1" id="KW-0862">Zinc</keyword>
<evidence type="ECO:0000256" key="3">
    <source>
        <dbReference type="PIRSR" id="PIRSR039004-3"/>
    </source>
</evidence>
<sequence>MEMYDLIIKNARTLENAPVEIAITAGKITAIAPEIRDKAKDYFDAQGDFVSAGWIDAHVHCYENMTLYYDYPDEVGVKNGVTTIVDAGSTGENNIKDFREMARKVKTNVYALMNISKDGIVSQDELADLTKVNEAKNLERIAELDDFIIGIKARMSKSVIGQNGVKPLIMAKELQKKTDLPLMVHIGSAPVELEELMLYLEAGDIVTHCFNGKDNGILDQNGQIKDFAKKAYETGVHFDIGHGTDSFNFQVAFQAKSEAILADSISTDIYARNRLNGPVYNLATTMEKLIYVGYSLKQVVDRVTKTPAEALRLKTKGQLAVGFDADLTFFQVKNGGNKVLEDSNQEMVETTVQIQPTAAVIAGTLYEIESEKING</sequence>
<protein>
    <recommendedName>
        <fullName evidence="4">Amidohydrolase-related domain-containing protein</fullName>
    </recommendedName>
</protein>
<dbReference type="InterPro" id="IPR006680">
    <property type="entry name" value="Amidohydro-rel"/>
</dbReference>
<feature type="domain" description="Amidohydrolase-related" evidence="4">
    <location>
        <begin position="49"/>
        <end position="363"/>
    </location>
</feature>
<organism evidence="5 6">
    <name type="scientific">Pseudolactococcus reticulitermitis</name>
    <dbReference type="NCBI Taxonomy" id="2025039"/>
    <lineage>
        <taxon>Bacteria</taxon>
        <taxon>Bacillati</taxon>
        <taxon>Bacillota</taxon>
        <taxon>Bacilli</taxon>
        <taxon>Lactobacillales</taxon>
        <taxon>Streptococcaceae</taxon>
        <taxon>Pseudolactococcus</taxon>
    </lineage>
</organism>
<accession>A0A224XDP1</accession>
<feature type="site" description="Transition state stabilizer" evidence="3">
    <location>
        <position position="154"/>
    </location>
</feature>
<dbReference type="PIRSF" id="PIRSF039004">
    <property type="entry name" value="ADE_EF_0837"/>
    <property type="match status" value="1"/>
</dbReference>
<dbReference type="Proteomes" id="UP000218689">
    <property type="component" value="Unassembled WGS sequence"/>
</dbReference>
<dbReference type="EMBL" id="BEDT01000003">
    <property type="protein sequence ID" value="GAX47755.1"/>
    <property type="molecule type" value="Genomic_DNA"/>
</dbReference>
<gene>
    <name evidence="5" type="ORF">RsY01_1358</name>
</gene>
<dbReference type="Pfam" id="PF01979">
    <property type="entry name" value="Amidohydro_1"/>
    <property type="match status" value="1"/>
</dbReference>